<dbReference type="VEuPathDB" id="FungiDB:NEUTE1DRAFT_103371"/>
<dbReference type="EMBL" id="GL891306">
    <property type="protein sequence ID" value="EGO55990.1"/>
    <property type="molecule type" value="Genomic_DNA"/>
</dbReference>
<evidence type="ECO:0000313" key="3">
    <source>
        <dbReference type="Proteomes" id="UP000008065"/>
    </source>
</evidence>
<evidence type="ECO:0000256" key="1">
    <source>
        <dbReference type="SAM" id="MobiDB-lite"/>
    </source>
</evidence>
<dbReference type="GeneID" id="20822005"/>
<reference evidence="3" key="1">
    <citation type="journal article" date="2011" name="Genetics">
        <title>Massive changes in genome architecture accompany the transition to self-fertility in the filamentous fungus Neurospora tetrasperma.</title>
        <authorList>
            <person name="Ellison C.E."/>
            <person name="Stajich J.E."/>
            <person name="Jacobson D.J."/>
            <person name="Natvig D.O."/>
            <person name="Lapidus A."/>
            <person name="Foster B."/>
            <person name="Aerts A."/>
            <person name="Riley R."/>
            <person name="Lindquist E.A."/>
            <person name="Grigoriev I.V."/>
            <person name="Taylor J.W."/>
        </authorList>
    </citation>
    <scope>NUCLEOTIDE SEQUENCE [LARGE SCALE GENOMIC DNA]</scope>
    <source>
        <strain evidence="3">FGSC 2508 / P0657</strain>
    </source>
</reference>
<gene>
    <name evidence="2" type="ORF">NEUTE1DRAFT_103371</name>
</gene>
<accession>F8MT08</accession>
<protein>
    <submittedName>
        <fullName evidence="2">Uncharacterized protein</fullName>
    </submittedName>
</protein>
<organism evidence="2 3">
    <name type="scientific">Neurospora tetrasperma (strain FGSC 2508 / ATCC MYA-4615 / P0657)</name>
    <dbReference type="NCBI Taxonomy" id="510951"/>
    <lineage>
        <taxon>Eukaryota</taxon>
        <taxon>Fungi</taxon>
        <taxon>Dikarya</taxon>
        <taxon>Ascomycota</taxon>
        <taxon>Pezizomycotina</taxon>
        <taxon>Sordariomycetes</taxon>
        <taxon>Sordariomycetidae</taxon>
        <taxon>Sordariales</taxon>
        <taxon>Sordariaceae</taxon>
        <taxon>Neurospora</taxon>
    </lineage>
</organism>
<dbReference type="RefSeq" id="XP_009853748.1">
    <property type="nucleotide sequence ID" value="XM_009855446.1"/>
</dbReference>
<dbReference type="AlphaFoldDB" id="F8MT08"/>
<feature type="compositionally biased region" description="Low complexity" evidence="1">
    <location>
        <begin position="23"/>
        <end position="34"/>
    </location>
</feature>
<dbReference type="KEGG" id="nte:NEUTE1DRAFT103371"/>
<feature type="region of interest" description="Disordered" evidence="1">
    <location>
        <begin position="18"/>
        <end position="65"/>
    </location>
</feature>
<feature type="compositionally biased region" description="Basic and acidic residues" evidence="1">
    <location>
        <begin position="37"/>
        <end position="47"/>
    </location>
</feature>
<dbReference type="Proteomes" id="UP000008065">
    <property type="component" value="Unassembled WGS sequence"/>
</dbReference>
<keyword evidence="3" id="KW-1185">Reference proteome</keyword>
<proteinExistence type="predicted"/>
<sequence>MSITSLVSDRECVRMCDGGVRNGSIDGQSGSGSDNPKVSDAENDKTCLRLPVASTPLEPRRVPSV</sequence>
<evidence type="ECO:0000313" key="2">
    <source>
        <dbReference type="EMBL" id="EGO55990.1"/>
    </source>
</evidence>
<dbReference type="HOGENOM" id="CLU_2850266_0_0_1"/>
<name>F8MT08_NEUT8</name>